<gene>
    <name evidence="3" type="ORF">BKG88_06625</name>
</gene>
<dbReference type="Proteomes" id="UP000189353">
    <property type="component" value="Unassembled WGS sequence"/>
</dbReference>
<evidence type="ECO:0000259" key="1">
    <source>
        <dbReference type="Pfam" id="PF03235"/>
    </source>
</evidence>
<dbReference type="InterPro" id="IPR011089">
    <property type="entry name" value="GmrSD_C"/>
</dbReference>
<evidence type="ECO:0000313" key="3">
    <source>
        <dbReference type="EMBL" id="OOF85659.1"/>
    </source>
</evidence>
<evidence type="ECO:0008006" key="5">
    <source>
        <dbReference type="Google" id="ProtNLM"/>
    </source>
</evidence>
<evidence type="ECO:0000259" key="2">
    <source>
        <dbReference type="Pfam" id="PF07510"/>
    </source>
</evidence>
<dbReference type="PANTHER" id="PTHR35149">
    <property type="entry name" value="SLL5132 PROTEIN"/>
    <property type="match status" value="1"/>
</dbReference>
<reference evidence="3 4" key="1">
    <citation type="submission" date="2016-10" db="EMBL/GenBank/DDBJ databases">
        <title>Rodentibacter gen. nov. and new species.</title>
        <authorList>
            <person name="Christensen H."/>
        </authorList>
    </citation>
    <scope>NUCLEOTIDE SEQUENCE [LARGE SCALE GENOMIC DNA]</scope>
    <source>
        <strain evidence="3 4">Ppn158</strain>
    </source>
</reference>
<dbReference type="Pfam" id="PF03235">
    <property type="entry name" value="GmrSD_N"/>
    <property type="match status" value="1"/>
</dbReference>
<accession>A0A1V3L6T8</accession>
<dbReference type="OrthoDB" id="9798761at2"/>
<sequence length="641" mass="76868">MADNKLLSLNEIFNEKVFRIPDFQRGYSWEESQLTAFWEDLQNLKNSRTHYTGLLSVEQLKEIKNDDDKWLFESGLKFYYLIDGQQRLTTSIILIQVILNSLADDEDILFKSKADWEKKFLFQKYKNSHKSYIFGYEKDNPSDEFFKTKILGQDSSTADKVPEHTLYTSNLMNAKSFFEDKITQLNTEEREEVFKKLVSQFKFNFYEIDDELDVFVTFETMNNRGKPLSNLELLKNRLIYLSTLLEIDDNERRTLRNNINEAWKTIYEYLGKNKDKHLNDDDFLSDHWVAYFQYNRKEAQSYAKFLLNEHFTAKQILDNKISFNEIKEYTASLQKLVKSWFYLHNPQFSTFNDDTKEWLSKLNRLSMSSFAPLLMVVLANERDEKEMVRLLKSVERFIFLVFYISQRRSNTANTKIYRYAHEYHNNNLALEQLIENIDYLTDGSYQNDNGEWVYYGWTNIEYFIDYIKDLNTKQQGFYSWNGLRYFLYEYELELQKIAKGDSKVSWQDFSKREKEETIEHIYPQTPDDEYWRAYFPIKSPKQKEIFLHSLGNLVLLSRSKNSELQNFSFPHKKCHTDKNGEERGFSNGSYSEIAVAKNEDWTPKAIKKRGEEMLKFMDKRWNIQFDEWEIEVNDILQLKLD</sequence>
<dbReference type="Pfam" id="PF07510">
    <property type="entry name" value="GmrSD_C"/>
    <property type="match status" value="1"/>
</dbReference>
<protein>
    <recommendedName>
        <fullName evidence="5">DUF262 domain-containing protein</fullName>
    </recommendedName>
</protein>
<feature type="domain" description="GmrSD restriction endonucleases C-terminal" evidence="2">
    <location>
        <begin position="465"/>
        <end position="615"/>
    </location>
</feature>
<proteinExistence type="predicted"/>
<dbReference type="AlphaFoldDB" id="A0A1V3L6T8"/>
<comment type="caution">
    <text evidence="3">The sequence shown here is derived from an EMBL/GenBank/DDBJ whole genome shotgun (WGS) entry which is preliminary data.</text>
</comment>
<name>A0A1V3L6T8_9PAST</name>
<dbReference type="InterPro" id="IPR004919">
    <property type="entry name" value="GmrSD_N"/>
</dbReference>
<dbReference type="EMBL" id="MLAI01000019">
    <property type="protein sequence ID" value="OOF85659.1"/>
    <property type="molecule type" value="Genomic_DNA"/>
</dbReference>
<dbReference type="RefSeq" id="WP_077553052.1">
    <property type="nucleotide sequence ID" value="NZ_MLAI01000019.1"/>
</dbReference>
<dbReference type="PANTHER" id="PTHR35149:SF1">
    <property type="entry name" value="DUF5655 DOMAIN-CONTAINING PROTEIN"/>
    <property type="match status" value="1"/>
</dbReference>
<organism evidence="3 4">
    <name type="scientific">Rodentibacter ratti</name>
    <dbReference type="NCBI Taxonomy" id="1906745"/>
    <lineage>
        <taxon>Bacteria</taxon>
        <taxon>Pseudomonadati</taxon>
        <taxon>Pseudomonadota</taxon>
        <taxon>Gammaproteobacteria</taxon>
        <taxon>Pasteurellales</taxon>
        <taxon>Pasteurellaceae</taxon>
        <taxon>Rodentibacter</taxon>
    </lineage>
</organism>
<feature type="domain" description="GmrSD restriction endonucleases N-terminal" evidence="1">
    <location>
        <begin position="10"/>
        <end position="238"/>
    </location>
</feature>
<evidence type="ECO:0000313" key="4">
    <source>
        <dbReference type="Proteomes" id="UP000189353"/>
    </source>
</evidence>